<dbReference type="RefSeq" id="WP_223094224.1">
    <property type="nucleotide sequence ID" value="NZ_CP061913.1"/>
</dbReference>
<dbReference type="EMBL" id="JBHMCA010000085">
    <property type="protein sequence ID" value="MFB9451216.1"/>
    <property type="molecule type" value="Genomic_DNA"/>
</dbReference>
<gene>
    <name evidence="1" type="ORF">ACFFTR_49840</name>
</gene>
<protein>
    <submittedName>
        <fullName evidence="1">Uncharacterized protein</fullName>
    </submittedName>
</protein>
<evidence type="ECO:0000313" key="2">
    <source>
        <dbReference type="Proteomes" id="UP001589608"/>
    </source>
</evidence>
<proteinExistence type="predicted"/>
<dbReference type="Proteomes" id="UP001589608">
    <property type="component" value="Unassembled WGS sequence"/>
</dbReference>
<comment type="caution">
    <text evidence="1">The sequence shown here is derived from an EMBL/GenBank/DDBJ whole genome shotgun (WGS) entry which is preliminary data.</text>
</comment>
<organism evidence="1 2">
    <name type="scientific">Dactylosporangium vinaceum</name>
    <dbReference type="NCBI Taxonomy" id="53362"/>
    <lineage>
        <taxon>Bacteria</taxon>
        <taxon>Bacillati</taxon>
        <taxon>Actinomycetota</taxon>
        <taxon>Actinomycetes</taxon>
        <taxon>Micromonosporales</taxon>
        <taxon>Micromonosporaceae</taxon>
        <taxon>Dactylosporangium</taxon>
    </lineage>
</organism>
<keyword evidence="2" id="KW-1185">Reference proteome</keyword>
<name>A0ABV5MQR9_9ACTN</name>
<sequence length="46" mass="4830">MLLPRAADMAQAGRGAKLIWPTALQEAASDATMPVCVGKARQYQAA</sequence>
<evidence type="ECO:0000313" key="1">
    <source>
        <dbReference type="EMBL" id="MFB9451216.1"/>
    </source>
</evidence>
<accession>A0ABV5MQR9</accession>
<reference evidence="1 2" key="1">
    <citation type="submission" date="2024-09" db="EMBL/GenBank/DDBJ databases">
        <authorList>
            <person name="Sun Q."/>
            <person name="Mori K."/>
        </authorList>
    </citation>
    <scope>NUCLEOTIDE SEQUENCE [LARGE SCALE GENOMIC DNA]</scope>
    <source>
        <strain evidence="1 2">JCM 3307</strain>
    </source>
</reference>